<evidence type="ECO:0000313" key="1">
    <source>
        <dbReference type="EMBL" id="GME84957.1"/>
    </source>
</evidence>
<proteinExistence type="predicted"/>
<protein>
    <submittedName>
        <fullName evidence="1">Unnamed protein product</fullName>
    </submittedName>
</protein>
<keyword evidence="2" id="KW-1185">Reference proteome</keyword>
<dbReference type="Proteomes" id="UP001165064">
    <property type="component" value="Unassembled WGS sequence"/>
</dbReference>
<accession>A0ACB5TB18</accession>
<evidence type="ECO:0000313" key="2">
    <source>
        <dbReference type="Proteomes" id="UP001165064"/>
    </source>
</evidence>
<comment type="caution">
    <text evidence="1">The sequence shown here is derived from an EMBL/GenBank/DDBJ whole genome shotgun (WGS) entry which is preliminary data.</text>
</comment>
<dbReference type="EMBL" id="BSXS01005970">
    <property type="protein sequence ID" value="GME84957.1"/>
    <property type="molecule type" value="Genomic_DNA"/>
</dbReference>
<organism evidence="1 2">
    <name type="scientific">Ambrosiozyma monospora</name>
    <name type="common">Yeast</name>
    <name type="synonym">Endomycopsis monosporus</name>
    <dbReference type="NCBI Taxonomy" id="43982"/>
    <lineage>
        <taxon>Eukaryota</taxon>
        <taxon>Fungi</taxon>
        <taxon>Dikarya</taxon>
        <taxon>Ascomycota</taxon>
        <taxon>Saccharomycotina</taxon>
        <taxon>Pichiomycetes</taxon>
        <taxon>Pichiales</taxon>
        <taxon>Pichiaceae</taxon>
        <taxon>Ambrosiozyma</taxon>
    </lineage>
</organism>
<gene>
    <name evidence="1" type="ORF">Amon02_000723800</name>
</gene>
<sequence>MFERIPKLKEQYGDLIDSPTLSEDDDDDDSEEDEEEEDYDDEKEVEDGEEPKQKDDEHEEDSEAEYYNAVEDLEDDDAKATGELLAPATTNPEDPDVDFVPVKDKFGLNDKFFSIDDYNKQVQALEDAGDGLDGDDEEEIDLFADLSDEDDDEDEEMYTYDDFFKKQVDPSTYKNAGISGPVSNDQRKKEKKVKFSKGEDLKEEDYDEAFNSAMADFMDDGEEDDEEEDEEDGEKGGKSTENLSTFEKQQRQIQMEIEQLEAESIAEKKWTMKGEASVNNRDADALLEEDLEFDRTAKPVPVITQEVTESIEEIIKRRIKDQQFDELKKRIVSELNDFKSSSKVEISETKSTKSLAEIYEDEYLDRESDTVNEELKKAHDEISVLFSGLINKLDSLTSAHFVPKPKQHLVDIKVQTSTIQLEDQTPLTMASNDTLAPQEVYRTNKKIGKNEVVLKSGVVMNKEELNRDDKQRLRRARKRKIHNKMKENAEKKQKVVVKQFSTA</sequence>
<reference evidence="1" key="1">
    <citation type="submission" date="2023-04" db="EMBL/GenBank/DDBJ databases">
        <title>Ambrosiozyma monospora NBRC 10751.</title>
        <authorList>
            <person name="Ichikawa N."/>
            <person name="Sato H."/>
            <person name="Tonouchi N."/>
        </authorList>
    </citation>
    <scope>NUCLEOTIDE SEQUENCE</scope>
    <source>
        <strain evidence="1">NBRC 10751</strain>
    </source>
</reference>
<name>A0ACB5TB18_AMBMO</name>